<evidence type="ECO:0000313" key="1">
    <source>
        <dbReference type="EMBL" id="QQD24427.1"/>
    </source>
</evidence>
<reference evidence="1 2" key="1">
    <citation type="submission" date="2019-11" db="EMBL/GenBank/DDBJ databases">
        <title>Venatorbacter sp. nov. a predator of Campylobacter and other Gram-negative bacteria.</title>
        <authorList>
            <person name="Saeedi A."/>
            <person name="Cummings N.J."/>
            <person name="Connerton I.F."/>
            <person name="Connerton P.L."/>
        </authorList>
    </citation>
    <scope>NUCLEOTIDE SEQUENCE [LARGE SCALE GENOMIC DNA]</scope>
    <source>
        <strain evidence="1">XL5</strain>
    </source>
</reference>
<organism evidence="1 2">
    <name type="scientific">Venatoribacter cucullus</name>
    <dbReference type="NCBI Taxonomy" id="2661630"/>
    <lineage>
        <taxon>Bacteria</taxon>
        <taxon>Pseudomonadati</taxon>
        <taxon>Pseudomonadota</taxon>
        <taxon>Gammaproteobacteria</taxon>
        <taxon>Oceanospirillales</taxon>
        <taxon>Oceanospirillaceae</taxon>
        <taxon>Venatoribacter</taxon>
    </lineage>
</organism>
<dbReference type="RefSeq" id="WP_228344471.1">
    <property type="nucleotide sequence ID" value="NZ_CP046056.1"/>
</dbReference>
<dbReference type="AlphaFoldDB" id="A0A9X7UWN2"/>
<name>A0A9X7UWN2_9GAMM</name>
<gene>
    <name evidence="1" type="ORF">GJQ55_08020</name>
</gene>
<proteinExistence type="predicted"/>
<dbReference type="Proteomes" id="UP000596074">
    <property type="component" value="Chromosome"/>
</dbReference>
<accession>A0A9X7UWN2</accession>
<keyword evidence="2" id="KW-1185">Reference proteome</keyword>
<sequence length="135" mass="15333">MKEWIEIDRPLDVEADIPLIDQAPKEVRDEYDRSSKNKFIAWVSNDTNLIGCIKNNRSISAEFDSAEAVELYEMEPAKGSGYVGLDIKSKNGECLAVIASSRYSQKSLQWLKQVQPILAKVFQLKETYEHHGKDA</sequence>
<protein>
    <submittedName>
        <fullName evidence="1">Uncharacterized protein</fullName>
    </submittedName>
</protein>
<evidence type="ECO:0000313" key="2">
    <source>
        <dbReference type="Proteomes" id="UP000596074"/>
    </source>
</evidence>
<dbReference type="EMBL" id="CP046056">
    <property type="protein sequence ID" value="QQD24427.1"/>
    <property type="molecule type" value="Genomic_DNA"/>
</dbReference>
<dbReference type="KEGG" id="vcw:GJQ55_08020"/>